<dbReference type="eggNOG" id="COG0276">
    <property type="taxonomic scope" value="Bacteria"/>
</dbReference>
<dbReference type="GO" id="GO:0005737">
    <property type="term" value="C:cytoplasm"/>
    <property type="evidence" value="ECO:0007669"/>
    <property type="project" value="UniProtKB-SubCell"/>
</dbReference>
<evidence type="ECO:0000313" key="12">
    <source>
        <dbReference type="Proteomes" id="UP000060787"/>
    </source>
</evidence>
<dbReference type="AlphaFoldDB" id="A0A0S2F405"/>
<dbReference type="InterPro" id="IPR033659">
    <property type="entry name" value="Ferrochelatase_N"/>
</dbReference>
<keyword evidence="12" id="KW-1185">Reference proteome</keyword>
<accession>A0A0S2F405</accession>
<evidence type="ECO:0000256" key="10">
    <source>
        <dbReference type="RuleBase" id="RU000607"/>
    </source>
</evidence>
<protein>
    <recommendedName>
        <fullName evidence="9 10">Ferrochelatase</fullName>
        <ecNumber evidence="9 10">4.98.1.1</ecNumber>
    </recommendedName>
    <alternativeName>
        <fullName evidence="9">Heme synthase</fullName>
    </alternativeName>
    <alternativeName>
        <fullName evidence="9">Protoheme ferro-lyase</fullName>
    </alternativeName>
</protein>
<keyword evidence="6 9" id="KW-0456">Lyase</keyword>
<reference evidence="11 12" key="1">
    <citation type="journal article" date="2015" name="BMC Genomics">
        <title>Comparative genomics and metabolic profiling of the genus Lysobacter.</title>
        <authorList>
            <person name="de Bruijn I."/>
            <person name="Cheng X."/>
            <person name="de Jager V."/>
            <person name="Exposito R.G."/>
            <person name="Watrous J."/>
            <person name="Patel N."/>
            <person name="Postma J."/>
            <person name="Dorrestein P.C."/>
            <person name="Kobayashi D."/>
            <person name="Raaijmakers J.M."/>
        </authorList>
    </citation>
    <scope>NUCLEOTIDE SEQUENCE [LARGE SCALE GENOMIC DNA]</scope>
    <source>
        <strain evidence="11 12">76</strain>
    </source>
</reference>
<sequence>MPATASITDRDAPSTADTAVVLVNLGTPDAPNTRAVRRYLSEFLHDRRVVDMSRWLWCPLLHFAILPLRSGKVANKYASVWLPEGSPLAVHTRRLAQAVQQELPEVRVLHAMRYGQPSWKQLLQRLQAEGVRRVLALPLYPQYSTSTTASVGDVLGRAEGLATRLVEHYHDDPDWVAAVADSIHRHRANEGDGEHLLFSFHGLPQRFVDQGDPYARQCETSARAIARALNLPDEAWTLSYQSRFGRERWLEPSTAGTLDALAARGIKRVDVVAPGFAVDCLETLEEVAMMLAEDFAEHGGELRYVPCLNESPAHAALLAGIARRELGAWER</sequence>
<comment type="catalytic activity">
    <reaction evidence="8">
        <text>Fe-coproporphyrin III + 2 H(+) = coproporphyrin III + Fe(2+)</text>
        <dbReference type="Rhea" id="RHEA:49572"/>
        <dbReference type="ChEBI" id="CHEBI:15378"/>
        <dbReference type="ChEBI" id="CHEBI:29033"/>
        <dbReference type="ChEBI" id="CHEBI:68438"/>
        <dbReference type="ChEBI" id="CHEBI:131725"/>
        <dbReference type="EC" id="4.99.1.9"/>
    </reaction>
    <physiologicalReaction direction="right-to-left" evidence="8">
        <dbReference type="Rhea" id="RHEA:49574"/>
    </physiologicalReaction>
</comment>
<comment type="function">
    <text evidence="9 10">Catalyzes the ferrous insertion into protoporphyrin IX.</text>
</comment>
<feature type="binding site" evidence="9">
    <location>
        <position position="201"/>
    </location>
    <ligand>
        <name>Fe(2+)</name>
        <dbReference type="ChEBI" id="CHEBI:29033"/>
    </ligand>
</feature>
<comment type="similarity">
    <text evidence="1 9 10">Belongs to the ferrochelatase family.</text>
</comment>
<dbReference type="Proteomes" id="UP000060787">
    <property type="component" value="Chromosome"/>
</dbReference>
<keyword evidence="3 9" id="KW-0479">Metal-binding</keyword>
<dbReference type="PATRIC" id="fig|84531.8.peg.141"/>
<keyword evidence="5 9" id="KW-0350">Heme biosynthesis</keyword>
<proteinExistence type="inferred from homology"/>
<evidence type="ECO:0000256" key="9">
    <source>
        <dbReference type="HAMAP-Rule" id="MF_00323"/>
    </source>
</evidence>
<dbReference type="NCBIfam" id="TIGR00109">
    <property type="entry name" value="hemH"/>
    <property type="match status" value="1"/>
</dbReference>
<dbReference type="InterPro" id="IPR033644">
    <property type="entry name" value="Ferrochelatase_C"/>
</dbReference>
<dbReference type="Pfam" id="PF00762">
    <property type="entry name" value="Ferrochelatase"/>
    <property type="match status" value="1"/>
</dbReference>
<dbReference type="InterPro" id="IPR001015">
    <property type="entry name" value="Ferrochelatase"/>
</dbReference>
<evidence type="ECO:0000256" key="3">
    <source>
        <dbReference type="ARBA" id="ARBA00022723"/>
    </source>
</evidence>
<evidence type="ECO:0000256" key="2">
    <source>
        <dbReference type="ARBA" id="ARBA00022490"/>
    </source>
</evidence>
<evidence type="ECO:0000256" key="7">
    <source>
        <dbReference type="ARBA" id="ARBA00023244"/>
    </source>
</evidence>
<comment type="pathway">
    <text evidence="9 10">Porphyrin-containing compound metabolism; protoheme biosynthesis; protoheme from protoporphyrin-IX: step 1/1.</text>
</comment>
<dbReference type="EC" id="4.98.1.1" evidence="9 10"/>
<dbReference type="HAMAP" id="MF_00323">
    <property type="entry name" value="Ferrochelatase"/>
    <property type="match status" value="1"/>
</dbReference>
<dbReference type="GO" id="GO:0046872">
    <property type="term" value="F:metal ion binding"/>
    <property type="evidence" value="ECO:0007669"/>
    <property type="project" value="UniProtKB-KW"/>
</dbReference>
<dbReference type="UniPathway" id="UPA00252">
    <property type="reaction ID" value="UER00325"/>
</dbReference>
<name>A0A0S2F405_LYSAN</name>
<dbReference type="SUPFAM" id="SSF53800">
    <property type="entry name" value="Chelatase"/>
    <property type="match status" value="1"/>
</dbReference>
<dbReference type="PANTHER" id="PTHR11108:SF1">
    <property type="entry name" value="FERROCHELATASE, MITOCHONDRIAL"/>
    <property type="match status" value="1"/>
</dbReference>
<dbReference type="RefSeq" id="WP_057919832.1">
    <property type="nucleotide sequence ID" value="NZ_CP011129.1"/>
</dbReference>
<dbReference type="InterPro" id="IPR019772">
    <property type="entry name" value="Ferrochelatase_AS"/>
</dbReference>
<evidence type="ECO:0000256" key="5">
    <source>
        <dbReference type="ARBA" id="ARBA00023133"/>
    </source>
</evidence>
<dbReference type="PROSITE" id="PS00534">
    <property type="entry name" value="FERROCHELATASE"/>
    <property type="match status" value="1"/>
</dbReference>
<dbReference type="FunFam" id="3.40.50.1400:FF:000002">
    <property type="entry name" value="Ferrochelatase"/>
    <property type="match status" value="1"/>
</dbReference>
<dbReference type="CDD" id="cd03411">
    <property type="entry name" value="Ferrochelatase_N"/>
    <property type="match status" value="1"/>
</dbReference>
<organism evidence="11 12">
    <name type="scientific">Lysobacter antibioticus</name>
    <dbReference type="NCBI Taxonomy" id="84531"/>
    <lineage>
        <taxon>Bacteria</taxon>
        <taxon>Pseudomonadati</taxon>
        <taxon>Pseudomonadota</taxon>
        <taxon>Gammaproteobacteria</taxon>
        <taxon>Lysobacterales</taxon>
        <taxon>Lysobacteraceae</taxon>
        <taxon>Lysobacter</taxon>
    </lineage>
</organism>
<keyword evidence="7 9" id="KW-0627">Porphyrin biosynthesis</keyword>
<gene>
    <name evidence="9 11" type="primary">hemH</name>
    <name evidence="11" type="ORF">LA76x_0138</name>
</gene>
<dbReference type="CDD" id="cd00419">
    <property type="entry name" value="Ferrochelatase_C"/>
    <property type="match status" value="1"/>
</dbReference>
<dbReference type="GO" id="GO:0006783">
    <property type="term" value="P:heme biosynthetic process"/>
    <property type="evidence" value="ECO:0007669"/>
    <property type="project" value="UniProtKB-UniRule"/>
</dbReference>
<comment type="subcellular location">
    <subcellularLocation>
        <location evidence="9 10">Cytoplasm</location>
    </subcellularLocation>
</comment>
<evidence type="ECO:0000256" key="1">
    <source>
        <dbReference type="ARBA" id="ARBA00007718"/>
    </source>
</evidence>
<evidence type="ECO:0000313" key="11">
    <source>
        <dbReference type="EMBL" id="ALN78300.1"/>
    </source>
</evidence>
<dbReference type="PANTHER" id="PTHR11108">
    <property type="entry name" value="FERROCHELATASE"/>
    <property type="match status" value="1"/>
</dbReference>
<keyword evidence="4 9" id="KW-0408">Iron</keyword>
<dbReference type="KEGG" id="lab:LA76x_0138"/>
<dbReference type="EMBL" id="CP011129">
    <property type="protein sequence ID" value="ALN78300.1"/>
    <property type="molecule type" value="Genomic_DNA"/>
</dbReference>
<dbReference type="Gene3D" id="3.40.50.1400">
    <property type="match status" value="2"/>
</dbReference>
<evidence type="ECO:0000256" key="6">
    <source>
        <dbReference type="ARBA" id="ARBA00023239"/>
    </source>
</evidence>
<dbReference type="STRING" id="84531.LA76x_0138"/>
<evidence type="ECO:0000256" key="4">
    <source>
        <dbReference type="ARBA" id="ARBA00023004"/>
    </source>
</evidence>
<comment type="catalytic activity">
    <reaction evidence="9 10">
        <text>heme b + 2 H(+) = protoporphyrin IX + Fe(2+)</text>
        <dbReference type="Rhea" id="RHEA:22584"/>
        <dbReference type="ChEBI" id="CHEBI:15378"/>
        <dbReference type="ChEBI" id="CHEBI:29033"/>
        <dbReference type="ChEBI" id="CHEBI:57306"/>
        <dbReference type="ChEBI" id="CHEBI:60344"/>
        <dbReference type="EC" id="4.98.1.1"/>
    </reaction>
</comment>
<keyword evidence="2 9" id="KW-0963">Cytoplasm</keyword>
<evidence type="ECO:0000256" key="8">
    <source>
        <dbReference type="ARBA" id="ARBA00024536"/>
    </source>
</evidence>
<dbReference type="GO" id="GO:0004325">
    <property type="term" value="F:ferrochelatase activity"/>
    <property type="evidence" value="ECO:0007669"/>
    <property type="project" value="UniProtKB-UniRule"/>
</dbReference>
<feature type="binding site" evidence="9">
    <location>
        <position position="282"/>
    </location>
    <ligand>
        <name>Fe(2+)</name>
        <dbReference type="ChEBI" id="CHEBI:29033"/>
    </ligand>
</feature>